<feature type="compositionally biased region" description="Basic residues" evidence="1">
    <location>
        <begin position="142"/>
        <end position="154"/>
    </location>
</feature>
<accession>A0A0E0BTN3</accession>
<protein>
    <submittedName>
        <fullName evidence="2">Uncharacterized protein</fullName>
    </submittedName>
</protein>
<dbReference type="AlphaFoldDB" id="A0A0E0BTN3"/>
<name>A0A0E0BTN3_9ORYZ</name>
<evidence type="ECO:0000313" key="3">
    <source>
        <dbReference type="Proteomes" id="UP000026961"/>
    </source>
</evidence>
<dbReference type="STRING" id="40148.A0A0E0BTN3"/>
<reference evidence="2" key="2">
    <citation type="submission" date="2018-05" db="EMBL/GenBank/DDBJ databases">
        <title>OgluRS3 (Oryza glumaepatula Reference Sequence Version 3).</title>
        <authorList>
            <person name="Zhang J."/>
            <person name="Kudrna D."/>
            <person name="Lee S."/>
            <person name="Talag J."/>
            <person name="Welchert J."/>
            <person name="Wing R.A."/>
        </authorList>
    </citation>
    <scope>NUCLEOTIDE SEQUENCE [LARGE SCALE GENOMIC DNA]</scope>
</reference>
<reference evidence="2" key="1">
    <citation type="submission" date="2015-04" db="UniProtKB">
        <authorList>
            <consortium name="EnsemblPlants"/>
        </authorList>
    </citation>
    <scope>IDENTIFICATION</scope>
</reference>
<feature type="region of interest" description="Disordered" evidence="1">
    <location>
        <begin position="132"/>
        <end position="184"/>
    </location>
</feature>
<proteinExistence type="predicted"/>
<dbReference type="HOGENOM" id="CLU_1176982_0_0_1"/>
<organism evidence="2">
    <name type="scientific">Oryza glumipatula</name>
    <dbReference type="NCBI Taxonomy" id="40148"/>
    <lineage>
        <taxon>Eukaryota</taxon>
        <taxon>Viridiplantae</taxon>
        <taxon>Streptophyta</taxon>
        <taxon>Embryophyta</taxon>
        <taxon>Tracheophyta</taxon>
        <taxon>Spermatophyta</taxon>
        <taxon>Magnoliopsida</taxon>
        <taxon>Liliopsida</taxon>
        <taxon>Poales</taxon>
        <taxon>Poaceae</taxon>
        <taxon>BOP clade</taxon>
        <taxon>Oryzoideae</taxon>
        <taxon>Oryzeae</taxon>
        <taxon>Oryzinae</taxon>
        <taxon>Oryza</taxon>
    </lineage>
</organism>
<evidence type="ECO:0000256" key="1">
    <source>
        <dbReference type="SAM" id="MobiDB-lite"/>
    </source>
</evidence>
<dbReference type="Proteomes" id="UP000026961">
    <property type="component" value="Chromosome 12"/>
</dbReference>
<evidence type="ECO:0000313" key="2">
    <source>
        <dbReference type="EnsemblPlants" id="OGLUM12G16130.1"/>
    </source>
</evidence>
<keyword evidence="3" id="KW-1185">Reference proteome</keyword>
<sequence length="236" mass="25063">MKNADEPRLDLAALLLLHSALSPLLRLASLPLLPLHSAPSPLLRLASLPLLRLAPLLLGPPLLRLAPSSLLRLAPSPLGLPLRPMPSPLLRPLPDSLRQPGRFCGQVRVSSAFSLLAATSFSASVYTRHAAKRAAAVTSPPTKKKKPHSSRRPPPRTPSPERGESPSPPAGSPKKPVTDPAAVLVCPEHPGPHTDRRGEGGVFVVVTPPPPRPYVGCPRLTIPCSCENPELCSAFF</sequence>
<dbReference type="EnsemblPlants" id="OGLUM12G16130.1">
    <property type="protein sequence ID" value="OGLUM12G16130.1"/>
    <property type="gene ID" value="OGLUM12G16130"/>
</dbReference>
<dbReference type="Gramene" id="OGLUM12G16130.1">
    <property type="protein sequence ID" value="OGLUM12G16130.1"/>
    <property type="gene ID" value="OGLUM12G16130"/>
</dbReference>